<dbReference type="EMBL" id="JASKYM010000004">
    <property type="protein sequence ID" value="MDK2563934.1"/>
    <property type="molecule type" value="Genomic_DNA"/>
</dbReference>
<name>A0ABT7EAH7_9FIRM</name>
<dbReference type="InterPro" id="IPR044925">
    <property type="entry name" value="His-Me_finger_sf"/>
</dbReference>
<evidence type="ECO:0000259" key="1">
    <source>
        <dbReference type="Pfam" id="PF07463"/>
    </source>
</evidence>
<sequence length="76" mass="8940">MENEIWKDVKEYEAVLQVSDLGNARTKDRYVINSNGVKIFRKGINKKAKLTHGYYQIQLNQKGKNICFMLHRLIID</sequence>
<evidence type="ECO:0000313" key="2">
    <source>
        <dbReference type="EMBL" id="MDK2563934.1"/>
    </source>
</evidence>
<gene>
    <name evidence="2" type="ORF">QOZ84_10260</name>
</gene>
<protein>
    <submittedName>
        <fullName evidence="2">NUMOD4 domain-containing protein</fullName>
    </submittedName>
</protein>
<dbReference type="SUPFAM" id="SSF54060">
    <property type="entry name" value="His-Me finger endonucleases"/>
    <property type="match status" value="1"/>
</dbReference>
<dbReference type="Gene3D" id="3.90.75.20">
    <property type="match status" value="1"/>
</dbReference>
<proteinExistence type="predicted"/>
<dbReference type="RefSeq" id="WP_284132869.1">
    <property type="nucleotide sequence ID" value="NZ_JASKYM010000004.1"/>
</dbReference>
<feature type="domain" description="NUMOD4" evidence="1">
    <location>
        <begin position="4"/>
        <end position="60"/>
    </location>
</feature>
<dbReference type="InterPro" id="IPR010902">
    <property type="entry name" value="NUMOD4"/>
</dbReference>
<evidence type="ECO:0000313" key="3">
    <source>
        <dbReference type="Proteomes" id="UP001301012"/>
    </source>
</evidence>
<keyword evidence="3" id="KW-1185">Reference proteome</keyword>
<dbReference type="Proteomes" id="UP001301012">
    <property type="component" value="Unassembled WGS sequence"/>
</dbReference>
<accession>A0ABT7EAH7</accession>
<comment type="caution">
    <text evidence="2">The sequence shown here is derived from an EMBL/GenBank/DDBJ whole genome shotgun (WGS) entry which is preliminary data.</text>
</comment>
<organism evidence="2 3">
    <name type="scientific">Romboutsia sedimentorum</name>
    <dbReference type="NCBI Taxonomy" id="1368474"/>
    <lineage>
        <taxon>Bacteria</taxon>
        <taxon>Bacillati</taxon>
        <taxon>Bacillota</taxon>
        <taxon>Clostridia</taxon>
        <taxon>Peptostreptococcales</taxon>
        <taxon>Peptostreptococcaceae</taxon>
        <taxon>Romboutsia</taxon>
    </lineage>
</organism>
<dbReference type="Pfam" id="PF07463">
    <property type="entry name" value="NUMOD4"/>
    <property type="match status" value="1"/>
</dbReference>
<reference evidence="2 3" key="1">
    <citation type="submission" date="2023-05" db="EMBL/GenBank/DDBJ databases">
        <title>Rombocin, a short stable natural nisin variant, displays selective antimicrobial activity against Listeria monocytogenes and employs dual mode of action to kill target bacterial strains.</title>
        <authorList>
            <person name="Wambui J."/>
            <person name="Stephan R."/>
            <person name="Kuipers O.P."/>
        </authorList>
    </citation>
    <scope>NUCLEOTIDE SEQUENCE [LARGE SCALE GENOMIC DNA]</scope>
    <source>
        <strain evidence="2 3">RC002</strain>
    </source>
</reference>